<dbReference type="GO" id="GO:0004222">
    <property type="term" value="F:metalloendopeptidase activity"/>
    <property type="evidence" value="ECO:0007669"/>
    <property type="project" value="InterPro"/>
</dbReference>
<dbReference type="EMBL" id="JAQMWT010000077">
    <property type="protein sequence ID" value="KAJ8611319.1"/>
    <property type="molecule type" value="Genomic_DNA"/>
</dbReference>
<evidence type="ECO:0000256" key="4">
    <source>
        <dbReference type="ARBA" id="ARBA00022723"/>
    </source>
</evidence>
<comment type="cofactor">
    <cofactor evidence="1">
        <name>Zn(2+)</name>
        <dbReference type="ChEBI" id="CHEBI:29105"/>
    </cofactor>
</comment>
<evidence type="ECO:0000256" key="3">
    <source>
        <dbReference type="ARBA" id="ARBA00022722"/>
    </source>
</evidence>
<dbReference type="InterPro" id="IPR002036">
    <property type="entry name" value="YbeY"/>
</dbReference>
<gene>
    <name evidence="8" type="ORF">CTAYLR_006608</name>
</gene>
<dbReference type="PANTHER" id="PTHR46986:SF1">
    <property type="entry name" value="ENDORIBONUCLEASE YBEY, CHLOROPLASTIC"/>
    <property type="match status" value="1"/>
</dbReference>
<evidence type="ECO:0000256" key="1">
    <source>
        <dbReference type="ARBA" id="ARBA00001947"/>
    </source>
</evidence>
<dbReference type="PANTHER" id="PTHR46986">
    <property type="entry name" value="ENDORIBONUCLEASE YBEY, CHLOROPLASTIC"/>
    <property type="match status" value="1"/>
</dbReference>
<dbReference type="SUPFAM" id="SSF55486">
    <property type="entry name" value="Metalloproteases ('zincins'), catalytic domain"/>
    <property type="match status" value="1"/>
</dbReference>
<reference evidence="8" key="1">
    <citation type="submission" date="2023-01" db="EMBL/GenBank/DDBJ databases">
        <title>Metagenome sequencing of chrysophaentin producing Chrysophaeum taylorii.</title>
        <authorList>
            <person name="Davison J."/>
            <person name="Bewley C."/>
        </authorList>
    </citation>
    <scope>NUCLEOTIDE SEQUENCE</scope>
    <source>
        <strain evidence="8">NIES-1699</strain>
    </source>
</reference>
<keyword evidence="3" id="KW-0540">Nuclease</keyword>
<dbReference type="GO" id="GO:0006364">
    <property type="term" value="P:rRNA processing"/>
    <property type="evidence" value="ECO:0007669"/>
    <property type="project" value="InterPro"/>
</dbReference>
<dbReference type="HAMAP" id="MF_00009">
    <property type="entry name" value="Endoribonucl_YbeY"/>
    <property type="match status" value="1"/>
</dbReference>
<evidence type="ECO:0000256" key="7">
    <source>
        <dbReference type="ARBA" id="ARBA00022833"/>
    </source>
</evidence>
<comment type="caution">
    <text evidence="8">The sequence shown here is derived from an EMBL/GenBank/DDBJ whole genome shotgun (WGS) entry which is preliminary data.</text>
</comment>
<dbReference type="AlphaFoldDB" id="A0AAD7XQM3"/>
<dbReference type="InterPro" id="IPR023091">
    <property type="entry name" value="MetalPrtase_cat_dom_sf_prd"/>
</dbReference>
<keyword evidence="9" id="KW-1185">Reference proteome</keyword>
<evidence type="ECO:0000256" key="6">
    <source>
        <dbReference type="ARBA" id="ARBA00022801"/>
    </source>
</evidence>
<accession>A0AAD7XQM3</accession>
<dbReference type="Gene3D" id="3.40.390.30">
    <property type="entry name" value="Metalloproteases ('zincins'), catalytic domain"/>
    <property type="match status" value="1"/>
</dbReference>
<evidence type="ECO:0000256" key="5">
    <source>
        <dbReference type="ARBA" id="ARBA00022759"/>
    </source>
</evidence>
<keyword evidence="7" id="KW-0862">Zinc</keyword>
<organism evidence="8 9">
    <name type="scientific">Chrysophaeum taylorii</name>
    <dbReference type="NCBI Taxonomy" id="2483200"/>
    <lineage>
        <taxon>Eukaryota</taxon>
        <taxon>Sar</taxon>
        <taxon>Stramenopiles</taxon>
        <taxon>Ochrophyta</taxon>
        <taxon>Pelagophyceae</taxon>
        <taxon>Pelagomonadales</taxon>
        <taxon>Pelagomonadaceae</taxon>
        <taxon>Chrysophaeum</taxon>
    </lineage>
</organism>
<dbReference type="Proteomes" id="UP001230188">
    <property type="component" value="Unassembled WGS sequence"/>
</dbReference>
<protein>
    <submittedName>
        <fullName evidence="8">Uncharacterized protein</fullName>
    </submittedName>
</protein>
<keyword evidence="6" id="KW-0378">Hydrolase</keyword>
<keyword evidence="4" id="KW-0479">Metal-binding</keyword>
<dbReference type="GO" id="GO:0046872">
    <property type="term" value="F:metal ion binding"/>
    <property type="evidence" value="ECO:0007669"/>
    <property type="project" value="UniProtKB-KW"/>
</dbReference>
<dbReference type="GO" id="GO:0004519">
    <property type="term" value="F:endonuclease activity"/>
    <property type="evidence" value="ECO:0007669"/>
    <property type="project" value="UniProtKB-KW"/>
</dbReference>
<sequence length="208" mass="23136">MRPVSLIISLWRVVPRRGIIHRVRSSAGGASAVDRLGYVAIRNDQDVVAIDEARLRRCVEVVLDEARCGAFDVGIWLTTDEVVRELNRDHRGIDAPTDILSFPFHDEAEPGEVPDAVPVDDEDLLNLGDLVISVDYVARMRDKTEDPTTSMEVERGVAGALAGEADAEARVRLLVVHGICHLMNYDHETEEEYAAMVDLEERLLARLV</sequence>
<evidence type="ECO:0000313" key="9">
    <source>
        <dbReference type="Proteomes" id="UP001230188"/>
    </source>
</evidence>
<comment type="similarity">
    <text evidence="2">Belongs to the endoribonuclease YbeY family.</text>
</comment>
<keyword evidence="5" id="KW-0255">Endonuclease</keyword>
<dbReference type="NCBIfam" id="TIGR00043">
    <property type="entry name" value="rRNA maturation RNase YbeY"/>
    <property type="match status" value="1"/>
</dbReference>
<proteinExistence type="inferred from homology"/>
<name>A0AAD7XQM3_9STRA</name>
<dbReference type="Pfam" id="PF02130">
    <property type="entry name" value="YbeY"/>
    <property type="match status" value="1"/>
</dbReference>
<evidence type="ECO:0000256" key="2">
    <source>
        <dbReference type="ARBA" id="ARBA00010875"/>
    </source>
</evidence>
<evidence type="ECO:0000313" key="8">
    <source>
        <dbReference type="EMBL" id="KAJ8611319.1"/>
    </source>
</evidence>